<dbReference type="RefSeq" id="XP_013243072.1">
    <property type="nucleotide sequence ID" value="XM_013387618.1"/>
</dbReference>
<sequence length="189" mass="21332">MTMQCFSCTVAKATTETGQPCRIQLSPTRAMRSEASDPGSGSTYTNSHPLTLRSSMAGKPHLVMLLLMLGIWCEGRRGDERVCTWDPLNIYTCGYGRPLRAPIQCKKTSSTPFFFLLRPAHREPKRGAWVRRYSVLDNPNQHSTSGKAALHHIALWRCSWYSTPSSANKAEQRPVVMIKIQFQNPESRF</sequence>
<protein>
    <submittedName>
        <fullName evidence="1">Uncharacterized protein</fullName>
    </submittedName>
</protein>
<reference evidence="1 2" key="1">
    <citation type="submission" date="2014-05" db="EMBL/GenBank/DDBJ databases">
        <title>Draft genome sequence of a rare smut relative, Tilletiaria anomala UBC 951.</title>
        <authorList>
            <consortium name="DOE Joint Genome Institute"/>
            <person name="Toome M."/>
            <person name="Kuo A."/>
            <person name="Henrissat B."/>
            <person name="Lipzen A."/>
            <person name="Tritt A."/>
            <person name="Yoshinaga Y."/>
            <person name="Zane M."/>
            <person name="Barry K."/>
            <person name="Grigoriev I.V."/>
            <person name="Spatafora J.W."/>
            <person name="Aimea M.C."/>
        </authorList>
    </citation>
    <scope>NUCLEOTIDE SEQUENCE [LARGE SCALE GENOMIC DNA]</scope>
    <source>
        <strain evidence="1 2">UBC 951</strain>
    </source>
</reference>
<keyword evidence="2" id="KW-1185">Reference proteome</keyword>
<evidence type="ECO:0000313" key="1">
    <source>
        <dbReference type="EMBL" id="KDN45110.1"/>
    </source>
</evidence>
<dbReference type="GeneID" id="25264517"/>
<proteinExistence type="predicted"/>
<gene>
    <name evidence="1" type="ORF">K437DRAFT_256771</name>
</gene>
<dbReference type="EMBL" id="JMSN01000045">
    <property type="protein sequence ID" value="KDN45110.1"/>
    <property type="molecule type" value="Genomic_DNA"/>
</dbReference>
<comment type="caution">
    <text evidence="1">The sequence shown here is derived from an EMBL/GenBank/DDBJ whole genome shotgun (WGS) entry which is preliminary data.</text>
</comment>
<evidence type="ECO:0000313" key="2">
    <source>
        <dbReference type="Proteomes" id="UP000027361"/>
    </source>
</evidence>
<dbReference type="Proteomes" id="UP000027361">
    <property type="component" value="Unassembled WGS sequence"/>
</dbReference>
<dbReference type="HOGENOM" id="CLU_1435360_0_0_1"/>
<accession>A0A066W2T0</accession>
<dbReference type="AlphaFoldDB" id="A0A066W2T0"/>
<organism evidence="1 2">
    <name type="scientific">Tilletiaria anomala (strain ATCC 24038 / CBS 436.72 / UBC 951)</name>
    <dbReference type="NCBI Taxonomy" id="1037660"/>
    <lineage>
        <taxon>Eukaryota</taxon>
        <taxon>Fungi</taxon>
        <taxon>Dikarya</taxon>
        <taxon>Basidiomycota</taxon>
        <taxon>Ustilaginomycotina</taxon>
        <taxon>Exobasidiomycetes</taxon>
        <taxon>Georgefischeriales</taxon>
        <taxon>Tilletiariaceae</taxon>
        <taxon>Tilletiaria</taxon>
    </lineage>
</organism>
<name>A0A066W2T0_TILAU</name>
<dbReference type="InParanoid" id="A0A066W2T0"/>